<reference evidence="1 2" key="1">
    <citation type="journal article" date="2021" name="Elife">
        <title>Chloroplast acquisition without the gene transfer in kleptoplastic sea slugs, Plakobranchus ocellatus.</title>
        <authorList>
            <person name="Maeda T."/>
            <person name="Takahashi S."/>
            <person name="Yoshida T."/>
            <person name="Shimamura S."/>
            <person name="Takaki Y."/>
            <person name="Nagai Y."/>
            <person name="Toyoda A."/>
            <person name="Suzuki Y."/>
            <person name="Arimoto A."/>
            <person name="Ishii H."/>
            <person name="Satoh N."/>
            <person name="Nishiyama T."/>
            <person name="Hasebe M."/>
            <person name="Maruyama T."/>
            <person name="Minagawa J."/>
            <person name="Obokata J."/>
            <person name="Shigenobu S."/>
        </authorList>
    </citation>
    <scope>NUCLEOTIDE SEQUENCE [LARGE SCALE GENOMIC DNA]</scope>
</reference>
<proteinExistence type="predicted"/>
<evidence type="ECO:0000313" key="2">
    <source>
        <dbReference type="Proteomes" id="UP000762676"/>
    </source>
</evidence>
<accession>A0AAV4G0F6</accession>
<comment type="caution">
    <text evidence="1">The sequence shown here is derived from an EMBL/GenBank/DDBJ whole genome shotgun (WGS) entry which is preliminary data.</text>
</comment>
<dbReference type="AlphaFoldDB" id="A0AAV4G0F6"/>
<organism evidence="1 2">
    <name type="scientific">Elysia marginata</name>
    <dbReference type="NCBI Taxonomy" id="1093978"/>
    <lineage>
        <taxon>Eukaryota</taxon>
        <taxon>Metazoa</taxon>
        <taxon>Spiralia</taxon>
        <taxon>Lophotrochozoa</taxon>
        <taxon>Mollusca</taxon>
        <taxon>Gastropoda</taxon>
        <taxon>Heterobranchia</taxon>
        <taxon>Euthyneura</taxon>
        <taxon>Panpulmonata</taxon>
        <taxon>Sacoglossa</taxon>
        <taxon>Placobranchoidea</taxon>
        <taxon>Plakobranchidae</taxon>
        <taxon>Elysia</taxon>
    </lineage>
</organism>
<protein>
    <submittedName>
        <fullName evidence="1">Uncharacterized protein</fullName>
    </submittedName>
</protein>
<gene>
    <name evidence="1" type="ORF">ElyMa_002277800</name>
</gene>
<name>A0AAV4G0F6_9GAST</name>
<dbReference type="Proteomes" id="UP000762676">
    <property type="component" value="Unassembled WGS sequence"/>
</dbReference>
<sequence length="141" mass="16012">MCHTPPHIIPLKFTSTEVSGTLHLHPVLFQQLCRVLLNIDKTAAENLFFSAIPRTVRSSRIRLEIMEDLSPILLEIPWTPPSRSYKAPSSGHLSNNYADIPALPLNQTSSGQVTTPLAQRPWQWQTKKKEKYFQGHFDPAQ</sequence>
<evidence type="ECO:0000313" key="1">
    <source>
        <dbReference type="EMBL" id="GFR78977.1"/>
    </source>
</evidence>
<dbReference type="EMBL" id="BMAT01004718">
    <property type="protein sequence ID" value="GFR78977.1"/>
    <property type="molecule type" value="Genomic_DNA"/>
</dbReference>
<keyword evidence="2" id="KW-1185">Reference proteome</keyword>